<name>A0A518BRP0_9BACT</name>
<protein>
    <submittedName>
        <fullName evidence="1">Uncharacterized protein</fullName>
    </submittedName>
</protein>
<dbReference type="KEGG" id="pbap:Pla133_47630"/>
<evidence type="ECO:0000313" key="2">
    <source>
        <dbReference type="Proteomes" id="UP000316921"/>
    </source>
</evidence>
<dbReference type="AlphaFoldDB" id="A0A518BRP0"/>
<reference evidence="1 2" key="1">
    <citation type="submission" date="2019-02" db="EMBL/GenBank/DDBJ databases">
        <title>Deep-cultivation of Planctomycetes and their phenomic and genomic characterization uncovers novel biology.</title>
        <authorList>
            <person name="Wiegand S."/>
            <person name="Jogler M."/>
            <person name="Boedeker C."/>
            <person name="Pinto D."/>
            <person name="Vollmers J."/>
            <person name="Rivas-Marin E."/>
            <person name="Kohn T."/>
            <person name="Peeters S.H."/>
            <person name="Heuer A."/>
            <person name="Rast P."/>
            <person name="Oberbeckmann S."/>
            <person name="Bunk B."/>
            <person name="Jeske O."/>
            <person name="Meyerdierks A."/>
            <person name="Storesund J.E."/>
            <person name="Kallscheuer N."/>
            <person name="Luecker S."/>
            <person name="Lage O.M."/>
            <person name="Pohl T."/>
            <person name="Merkel B.J."/>
            <person name="Hornburger P."/>
            <person name="Mueller R.-W."/>
            <person name="Bruemmer F."/>
            <person name="Labrenz M."/>
            <person name="Spormann A.M."/>
            <person name="Op den Camp H."/>
            <person name="Overmann J."/>
            <person name="Amann R."/>
            <person name="Jetten M.S.M."/>
            <person name="Mascher T."/>
            <person name="Medema M.H."/>
            <person name="Devos D.P."/>
            <person name="Kaster A.-K."/>
            <person name="Ovreas L."/>
            <person name="Rohde M."/>
            <person name="Galperin M.Y."/>
            <person name="Jogler C."/>
        </authorList>
    </citation>
    <scope>NUCLEOTIDE SEQUENCE [LARGE SCALE GENOMIC DNA]</scope>
    <source>
        <strain evidence="1 2">Pla133</strain>
    </source>
</reference>
<evidence type="ECO:0000313" key="1">
    <source>
        <dbReference type="EMBL" id="QDU69642.1"/>
    </source>
</evidence>
<sequence length="163" mass="18121">MTGPVEGALKAKSPLRAQVKAGVRAMRRRDRGSIEKPARPMIEDSLDLDSATAASRGTARSWDYLLGARETGRLVAVEIHPVKAGNVTEILEKRRASERLLARELRASERVHAWVWIPSGRSDFGPFERDRLRLDQEGVRLVSRPASAARLGLNGVAPRPRRR</sequence>
<dbReference type="Proteomes" id="UP000316921">
    <property type="component" value="Chromosome"/>
</dbReference>
<organism evidence="1 2">
    <name type="scientific">Engelhardtia mirabilis</name>
    <dbReference type="NCBI Taxonomy" id="2528011"/>
    <lineage>
        <taxon>Bacteria</taxon>
        <taxon>Pseudomonadati</taxon>
        <taxon>Planctomycetota</taxon>
        <taxon>Planctomycetia</taxon>
        <taxon>Planctomycetia incertae sedis</taxon>
        <taxon>Engelhardtia</taxon>
    </lineage>
</organism>
<gene>
    <name evidence="1" type="ORF">Pla133_47630</name>
</gene>
<keyword evidence="2" id="KW-1185">Reference proteome</keyword>
<proteinExistence type="predicted"/>
<dbReference type="EMBL" id="CP036287">
    <property type="protein sequence ID" value="QDU69642.1"/>
    <property type="molecule type" value="Genomic_DNA"/>
</dbReference>
<accession>A0A518BRP0</accession>